<organism evidence="12 13">
    <name type="scientific">Actinoplanes regularis</name>
    <dbReference type="NCBI Taxonomy" id="52697"/>
    <lineage>
        <taxon>Bacteria</taxon>
        <taxon>Bacillati</taxon>
        <taxon>Actinomycetota</taxon>
        <taxon>Actinomycetes</taxon>
        <taxon>Micromonosporales</taxon>
        <taxon>Micromonosporaceae</taxon>
        <taxon>Actinoplanes</taxon>
    </lineage>
</organism>
<keyword evidence="10" id="KW-0472">Membrane</keyword>
<keyword evidence="2 12" id="KW-0723">Serine/threonine-protein kinase</keyword>
<evidence type="ECO:0000256" key="3">
    <source>
        <dbReference type="ARBA" id="ARBA00022679"/>
    </source>
</evidence>
<dbReference type="PROSITE" id="PS00108">
    <property type="entry name" value="PROTEIN_KINASE_ST"/>
    <property type="match status" value="1"/>
</dbReference>
<evidence type="ECO:0000256" key="5">
    <source>
        <dbReference type="ARBA" id="ARBA00022777"/>
    </source>
</evidence>
<dbReference type="CDD" id="cd14014">
    <property type="entry name" value="STKc_PknB_like"/>
    <property type="match status" value="1"/>
</dbReference>
<evidence type="ECO:0000256" key="1">
    <source>
        <dbReference type="ARBA" id="ARBA00012513"/>
    </source>
</evidence>
<dbReference type="FunFam" id="3.30.200.20:FF:000035">
    <property type="entry name" value="Serine/threonine protein kinase Stk1"/>
    <property type="match status" value="1"/>
</dbReference>
<feature type="transmembrane region" description="Helical" evidence="10">
    <location>
        <begin position="301"/>
        <end position="321"/>
    </location>
</feature>
<dbReference type="SMART" id="SM00220">
    <property type="entry name" value="S_TKc"/>
    <property type="match status" value="1"/>
</dbReference>
<dbReference type="EMBL" id="FZNR01000004">
    <property type="protein sequence ID" value="SNR66717.1"/>
    <property type="molecule type" value="Genomic_DNA"/>
</dbReference>
<proteinExistence type="predicted"/>
<dbReference type="GO" id="GO:0045717">
    <property type="term" value="P:negative regulation of fatty acid biosynthetic process"/>
    <property type="evidence" value="ECO:0007669"/>
    <property type="project" value="UniProtKB-ARBA"/>
</dbReference>
<comment type="catalytic activity">
    <reaction evidence="8">
        <text>L-seryl-[protein] + ATP = O-phospho-L-seryl-[protein] + ADP + H(+)</text>
        <dbReference type="Rhea" id="RHEA:17989"/>
        <dbReference type="Rhea" id="RHEA-COMP:9863"/>
        <dbReference type="Rhea" id="RHEA-COMP:11604"/>
        <dbReference type="ChEBI" id="CHEBI:15378"/>
        <dbReference type="ChEBI" id="CHEBI:29999"/>
        <dbReference type="ChEBI" id="CHEBI:30616"/>
        <dbReference type="ChEBI" id="CHEBI:83421"/>
        <dbReference type="ChEBI" id="CHEBI:456216"/>
        <dbReference type="EC" id="2.7.11.1"/>
    </reaction>
</comment>
<reference evidence="12 13" key="1">
    <citation type="submission" date="2017-06" db="EMBL/GenBank/DDBJ databases">
        <authorList>
            <person name="Kim H.J."/>
            <person name="Triplett B.A."/>
        </authorList>
    </citation>
    <scope>NUCLEOTIDE SEQUENCE [LARGE SCALE GENOMIC DNA]</scope>
    <source>
        <strain evidence="12 13">DSM 43151</strain>
    </source>
</reference>
<evidence type="ECO:0000313" key="12">
    <source>
        <dbReference type="EMBL" id="SNR66717.1"/>
    </source>
</evidence>
<dbReference type="InterPro" id="IPR000719">
    <property type="entry name" value="Prot_kinase_dom"/>
</dbReference>
<keyword evidence="3" id="KW-0808">Transferase</keyword>
<dbReference type="InterPro" id="IPR011009">
    <property type="entry name" value="Kinase-like_dom_sf"/>
</dbReference>
<dbReference type="Pfam" id="PF00069">
    <property type="entry name" value="Pkinase"/>
    <property type="match status" value="1"/>
</dbReference>
<evidence type="ECO:0000256" key="10">
    <source>
        <dbReference type="SAM" id="Phobius"/>
    </source>
</evidence>
<dbReference type="FunFam" id="1.10.510.10:FF:000021">
    <property type="entry name" value="Serine/threonine protein kinase"/>
    <property type="match status" value="1"/>
</dbReference>
<comment type="catalytic activity">
    <reaction evidence="7">
        <text>L-threonyl-[protein] + ATP = O-phospho-L-threonyl-[protein] + ADP + H(+)</text>
        <dbReference type="Rhea" id="RHEA:46608"/>
        <dbReference type="Rhea" id="RHEA-COMP:11060"/>
        <dbReference type="Rhea" id="RHEA-COMP:11605"/>
        <dbReference type="ChEBI" id="CHEBI:15378"/>
        <dbReference type="ChEBI" id="CHEBI:30013"/>
        <dbReference type="ChEBI" id="CHEBI:30616"/>
        <dbReference type="ChEBI" id="CHEBI:61977"/>
        <dbReference type="ChEBI" id="CHEBI:456216"/>
        <dbReference type="EC" id="2.7.11.1"/>
    </reaction>
</comment>
<dbReference type="InterPro" id="IPR008271">
    <property type="entry name" value="Ser/Thr_kinase_AS"/>
</dbReference>
<keyword evidence="5 12" id="KW-0418">Kinase</keyword>
<name>A0A238Y6I0_9ACTN</name>
<keyword evidence="6 9" id="KW-0067">ATP-binding</keyword>
<dbReference type="Gene3D" id="3.30.200.20">
    <property type="entry name" value="Phosphorylase Kinase, domain 1"/>
    <property type="match status" value="1"/>
</dbReference>
<dbReference type="PANTHER" id="PTHR43289:SF6">
    <property type="entry name" value="SERINE_THREONINE-PROTEIN KINASE NEKL-3"/>
    <property type="match status" value="1"/>
</dbReference>
<evidence type="ECO:0000256" key="6">
    <source>
        <dbReference type="ARBA" id="ARBA00022840"/>
    </source>
</evidence>
<dbReference type="Proteomes" id="UP000198415">
    <property type="component" value="Unassembled WGS sequence"/>
</dbReference>
<evidence type="ECO:0000256" key="2">
    <source>
        <dbReference type="ARBA" id="ARBA00022527"/>
    </source>
</evidence>
<sequence>MTHRPYDARVQPDFGLRAGMRLGGRYRLEDRLGAGGMGEVWRAFDEALNRTVAVKTMLPTAAQDPDFVRRFADEATAMARVNHPAVVAIHDVGESDGITYLVMEFIDGESLAQRLTRERRLAPAETMRIIAAAAEGLQAVHDQGILHRDIKPANIMLRADGGVLITDFGIARHPGSPGLTATGAVLGTPTYLSPEQVLGQPVDRRSDVYSLGLVAYECLAGEKPFVGDNPYAVALQRIQEEPKTLGTDLPPAVLLLVERALQADPEKRLPSALSLAEAARRVELTPVAAGRTGEGKSPRRAVLAAVAGVLIVGAIIAGIVVRGRGGDSDGASAAGNKPKATATAGGVPGGFVACGDVFCPETPMCWNGFVQVGTQAMPPVSRFCPGAHVWETFVAITLPAGPPVLDSAAPLMKQPDVAKTCSAEAMAQHSKDPAATKGWRRDVWPVDSGHGWLLHCVAQPTSGSSTGSAFKP</sequence>
<dbReference type="AlphaFoldDB" id="A0A238Y6I0"/>
<evidence type="ECO:0000256" key="9">
    <source>
        <dbReference type="PROSITE-ProRule" id="PRU10141"/>
    </source>
</evidence>
<dbReference type="PANTHER" id="PTHR43289">
    <property type="entry name" value="MITOGEN-ACTIVATED PROTEIN KINASE KINASE KINASE 20-RELATED"/>
    <property type="match status" value="1"/>
</dbReference>
<evidence type="ECO:0000256" key="7">
    <source>
        <dbReference type="ARBA" id="ARBA00047899"/>
    </source>
</evidence>
<evidence type="ECO:0000259" key="11">
    <source>
        <dbReference type="PROSITE" id="PS50011"/>
    </source>
</evidence>
<keyword evidence="4 9" id="KW-0547">Nucleotide-binding</keyword>
<feature type="domain" description="Protein kinase" evidence="11">
    <location>
        <begin position="26"/>
        <end position="284"/>
    </location>
</feature>
<evidence type="ECO:0000256" key="4">
    <source>
        <dbReference type="ARBA" id="ARBA00022741"/>
    </source>
</evidence>
<keyword evidence="13" id="KW-1185">Reference proteome</keyword>
<dbReference type="PROSITE" id="PS50011">
    <property type="entry name" value="PROTEIN_KINASE_DOM"/>
    <property type="match status" value="1"/>
</dbReference>
<dbReference type="GO" id="GO:0004674">
    <property type="term" value="F:protein serine/threonine kinase activity"/>
    <property type="evidence" value="ECO:0007669"/>
    <property type="project" value="UniProtKB-KW"/>
</dbReference>
<evidence type="ECO:0000256" key="8">
    <source>
        <dbReference type="ARBA" id="ARBA00048679"/>
    </source>
</evidence>
<dbReference type="SUPFAM" id="SSF56112">
    <property type="entry name" value="Protein kinase-like (PK-like)"/>
    <property type="match status" value="1"/>
</dbReference>
<protein>
    <recommendedName>
        <fullName evidence="1">non-specific serine/threonine protein kinase</fullName>
        <ecNumber evidence="1">2.7.11.1</ecNumber>
    </recommendedName>
</protein>
<dbReference type="OrthoDB" id="308915at2"/>
<dbReference type="EC" id="2.7.11.1" evidence="1"/>
<dbReference type="PROSITE" id="PS00107">
    <property type="entry name" value="PROTEIN_KINASE_ATP"/>
    <property type="match status" value="1"/>
</dbReference>
<evidence type="ECO:0000313" key="13">
    <source>
        <dbReference type="Proteomes" id="UP000198415"/>
    </source>
</evidence>
<feature type="binding site" evidence="9">
    <location>
        <position position="55"/>
    </location>
    <ligand>
        <name>ATP</name>
        <dbReference type="ChEBI" id="CHEBI:30616"/>
    </ligand>
</feature>
<dbReference type="Gene3D" id="1.10.510.10">
    <property type="entry name" value="Transferase(Phosphotransferase) domain 1"/>
    <property type="match status" value="1"/>
</dbReference>
<dbReference type="InterPro" id="IPR017441">
    <property type="entry name" value="Protein_kinase_ATP_BS"/>
</dbReference>
<accession>A0A238Y6I0</accession>
<keyword evidence="10" id="KW-1133">Transmembrane helix</keyword>
<dbReference type="GO" id="GO:0005524">
    <property type="term" value="F:ATP binding"/>
    <property type="evidence" value="ECO:0007669"/>
    <property type="project" value="UniProtKB-UniRule"/>
</dbReference>
<gene>
    <name evidence="12" type="ORF">SAMN06264365_104307</name>
</gene>
<keyword evidence="10" id="KW-0812">Transmembrane</keyword>